<keyword evidence="5" id="KW-0221">Differentiation</keyword>
<feature type="coiled-coil region" evidence="12">
    <location>
        <begin position="579"/>
        <end position="620"/>
    </location>
</feature>
<dbReference type="FunFam" id="2.30.42.10:FF:000010">
    <property type="entry name" value="Neurabin-1 isoform 1"/>
    <property type="match status" value="1"/>
</dbReference>
<reference evidence="17" key="1">
    <citation type="submission" date="2016-04" db="UniProtKB">
        <authorList>
            <consortium name="WormBaseParasite"/>
        </authorList>
    </citation>
    <scope>IDENTIFICATION</scope>
</reference>
<keyword evidence="3" id="KW-0963">Cytoplasm</keyword>
<keyword evidence="16" id="KW-1185">Reference proteome</keyword>
<feature type="region of interest" description="Disordered" evidence="13">
    <location>
        <begin position="761"/>
        <end position="826"/>
    </location>
</feature>
<feature type="compositionally biased region" description="Low complexity" evidence="13">
    <location>
        <begin position="488"/>
        <end position="509"/>
    </location>
</feature>
<sequence>MALSDGFGYFQESSALSKASEVEVSSVPPSANLLAEVKKSTESGNLLLREEILEVGEAVDKRSLEEEGLEVSDEVCEEGENEDEGEEEEERGSTPEDIGNWDPIDESIDNEKILKLSLPSHLRPVAVNDSGVYLLEDGHFFYQTDGIPPLSEAEDSHFTSTESPFEVESLTPSKKQRSVNFSTEPITVSCQQSGCFSFHICTVDFYFVLIRAVWCDSNAKRFTRFLTLCIPCLLQVFSTHSVTAYKRRNDSIDPLVASAEYELEKRLEDLDLFDVELQKGDNGLGISILGMGMTFVNGVEKLGIFVKAITPGGAADVDGRMRVYDQLVEVDGQNLVGVSQNFAATVLRNTTGTVHFVVGRERPDTANSIVALLEADGQMTSSTCSSVGANSDAIEESHQPSLELNDNSVETLRKLLADASMAAAKANLSDNEDDEEDNDEVDDGLSASDDPFTNTSASASANTTEPEEVDKAEEAEERTLRQADSDEASSPCSSASFDAGLCSSSTTTTTTPATVAACTSVSHRHHDYPAQVVLGALERLEDRGKAVEEESGDLWMGPLSETDQARIQAAVPRTAMPLVQCLAQDLIIAQAQIKRLRSRVRRLGQRLTDQEAAADEAIERLCLRCHNLETRLADAQTPAVVPTAALEPGGAEAPTPSDGRGRLSPVPEQGEDTEETEEEAVTPTALTKDPRSCDIQTKYSSLLALYEGLLQREENLKRDLAAVRKKEGTVLTATMECQTDRVSYPRPSLIRFGSALPIFESNDRRTSDSSTTSATTLRPRSAALPPRDGDSQACLSEVRRHSSLDIDVPPPRPPKPPSSASSLSSTNALAVTDRLNLAALPESERELLDVENPFVASNSHHFYELHMQRIRVGTSGSFSRKRPPSRFANIEGEEAEEEEEEEEESKVAYYMEQMQNNRGLKSTGEVLPNSTSRSTTSAPSLPISRNSAFYPAGPHPLVDAFHDARVSASSNYCRTMSQPHRPSPTEQSVRSPDWTESTSPECQNRWSLLHHYPRFSPSSLSPHSSPSKNAVPTNDSSNSGIVGRKPALARDTATPLFSPKHSSLIPSALQSYGNCLTISKTTFFIL</sequence>
<feature type="compositionally biased region" description="Low complexity" evidence="13">
    <location>
        <begin position="1017"/>
        <end position="1027"/>
    </location>
</feature>
<dbReference type="InterPro" id="IPR040645">
    <property type="entry name" value="Neurabin-1/2_PDZ"/>
</dbReference>
<dbReference type="Proteomes" id="UP000274429">
    <property type="component" value="Unassembled WGS sequence"/>
</dbReference>
<evidence type="ECO:0000256" key="4">
    <source>
        <dbReference type="ARBA" id="ARBA00022553"/>
    </source>
</evidence>
<keyword evidence="10" id="KW-0206">Cytoskeleton</keyword>
<evidence type="ECO:0000256" key="12">
    <source>
        <dbReference type="SAM" id="Coils"/>
    </source>
</evidence>
<dbReference type="GO" id="GO:0030425">
    <property type="term" value="C:dendrite"/>
    <property type="evidence" value="ECO:0007669"/>
    <property type="project" value="TreeGrafter"/>
</dbReference>
<keyword evidence="8 12" id="KW-0175">Coiled coil</keyword>
<feature type="compositionally biased region" description="Polar residues" evidence="13">
    <location>
        <begin position="928"/>
        <end position="942"/>
    </location>
</feature>
<feature type="region of interest" description="Disordered" evidence="13">
    <location>
        <begin position="645"/>
        <end position="688"/>
    </location>
</feature>
<evidence type="ECO:0000256" key="2">
    <source>
        <dbReference type="ARBA" id="ARBA00022473"/>
    </source>
</evidence>
<evidence type="ECO:0000256" key="1">
    <source>
        <dbReference type="ARBA" id="ARBA00004245"/>
    </source>
</evidence>
<dbReference type="STRING" id="6205.A0A158RE66"/>
<feature type="compositionally biased region" description="Low complexity" evidence="13">
    <location>
        <begin position="453"/>
        <end position="464"/>
    </location>
</feature>
<evidence type="ECO:0000313" key="17">
    <source>
        <dbReference type="WBParaSite" id="TTAC_0000671501-mRNA-1"/>
    </source>
</evidence>
<dbReference type="GO" id="GO:0031175">
    <property type="term" value="P:neuron projection development"/>
    <property type="evidence" value="ECO:0007669"/>
    <property type="project" value="TreeGrafter"/>
</dbReference>
<dbReference type="Pfam" id="PF17817">
    <property type="entry name" value="PDZ_5"/>
    <property type="match status" value="1"/>
</dbReference>
<feature type="domain" description="PDZ" evidence="14">
    <location>
        <begin position="274"/>
        <end position="362"/>
    </location>
</feature>
<evidence type="ECO:0000256" key="10">
    <source>
        <dbReference type="ARBA" id="ARBA00023212"/>
    </source>
</evidence>
<dbReference type="GO" id="GO:0005737">
    <property type="term" value="C:cytoplasm"/>
    <property type="evidence" value="ECO:0007669"/>
    <property type="project" value="TreeGrafter"/>
</dbReference>
<feature type="region of interest" description="Disordered" evidence="13">
    <location>
        <begin position="972"/>
        <end position="1000"/>
    </location>
</feature>
<keyword evidence="4" id="KW-0597">Phosphoprotein</keyword>
<dbReference type="InterPro" id="IPR036034">
    <property type="entry name" value="PDZ_sf"/>
</dbReference>
<name>A0A158RE66_HYDTA</name>
<evidence type="ECO:0000313" key="15">
    <source>
        <dbReference type="EMBL" id="VDM30950.1"/>
    </source>
</evidence>
<comment type="subcellular location">
    <subcellularLocation>
        <location evidence="1">Cytoplasm</location>
        <location evidence="1">Cytoskeleton</location>
    </subcellularLocation>
    <subcellularLocation>
        <location evidence="11">Synapse</location>
    </subcellularLocation>
</comment>
<feature type="compositionally biased region" description="Acidic residues" evidence="13">
    <location>
        <begin position="465"/>
        <end position="476"/>
    </location>
</feature>
<dbReference type="GO" id="GO:0015629">
    <property type="term" value="C:actin cytoskeleton"/>
    <property type="evidence" value="ECO:0007669"/>
    <property type="project" value="TreeGrafter"/>
</dbReference>
<reference evidence="15 16" key="2">
    <citation type="submission" date="2018-11" db="EMBL/GenBank/DDBJ databases">
        <authorList>
            <consortium name="Pathogen Informatics"/>
        </authorList>
    </citation>
    <scope>NUCLEOTIDE SEQUENCE [LARGE SCALE GENOMIC DNA]</scope>
</reference>
<proteinExistence type="predicted"/>
<dbReference type="EMBL" id="UYWX01020316">
    <property type="protein sequence ID" value="VDM30950.1"/>
    <property type="molecule type" value="Genomic_DNA"/>
</dbReference>
<feature type="region of interest" description="Disordered" evidence="13">
    <location>
        <begin position="1017"/>
        <end position="1044"/>
    </location>
</feature>
<feature type="compositionally biased region" description="Acidic residues" evidence="13">
    <location>
        <begin position="669"/>
        <end position="680"/>
    </location>
</feature>
<dbReference type="Pfam" id="PF00595">
    <property type="entry name" value="PDZ"/>
    <property type="match status" value="1"/>
</dbReference>
<dbReference type="AlphaFoldDB" id="A0A158RE66"/>
<dbReference type="GO" id="GO:0014069">
    <property type="term" value="C:postsynaptic density"/>
    <property type="evidence" value="ECO:0007669"/>
    <property type="project" value="TreeGrafter"/>
</dbReference>
<dbReference type="PROSITE" id="PS50106">
    <property type="entry name" value="PDZ"/>
    <property type="match status" value="1"/>
</dbReference>
<evidence type="ECO:0000256" key="11">
    <source>
        <dbReference type="ARBA" id="ARBA00034103"/>
    </source>
</evidence>
<keyword evidence="7" id="KW-0770">Synapse</keyword>
<evidence type="ECO:0000256" key="6">
    <source>
        <dbReference type="ARBA" id="ARBA00022902"/>
    </source>
</evidence>
<dbReference type="SUPFAM" id="SSF50156">
    <property type="entry name" value="PDZ domain-like"/>
    <property type="match status" value="1"/>
</dbReference>
<evidence type="ECO:0000256" key="9">
    <source>
        <dbReference type="ARBA" id="ARBA00023203"/>
    </source>
</evidence>
<keyword evidence="6" id="KW-0524">Neurogenesis</keyword>
<evidence type="ECO:0000256" key="3">
    <source>
        <dbReference type="ARBA" id="ARBA00022490"/>
    </source>
</evidence>
<dbReference type="OrthoDB" id="62701at2759"/>
<organism evidence="17">
    <name type="scientific">Hydatigena taeniaeformis</name>
    <name type="common">Feline tapeworm</name>
    <name type="synonym">Taenia taeniaeformis</name>
    <dbReference type="NCBI Taxonomy" id="6205"/>
    <lineage>
        <taxon>Eukaryota</taxon>
        <taxon>Metazoa</taxon>
        <taxon>Spiralia</taxon>
        <taxon>Lophotrochozoa</taxon>
        <taxon>Platyhelminthes</taxon>
        <taxon>Cestoda</taxon>
        <taxon>Eucestoda</taxon>
        <taxon>Cyclophyllidea</taxon>
        <taxon>Taeniidae</taxon>
        <taxon>Hydatigera</taxon>
    </lineage>
</organism>
<evidence type="ECO:0000256" key="7">
    <source>
        <dbReference type="ARBA" id="ARBA00023018"/>
    </source>
</evidence>
<gene>
    <name evidence="15" type="ORF">TTAC_LOCUS6700</name>
</gene>
<dbReference type="InterPro" id="IPR001478">
    <property type="entry name" value="PDZ"/>
</dbReference>
<dbReference type="InterPro" id="IPR043446">
    <property type="entry name" value="Neurabin-like"/>
</dbReference>
<feature type="compositionally biased region" description="Pro residues" evidence="13">
    <location>
        <begin position="808"/>
        <end position="817"/>
    </location>
</feature>
<keyword evidence="9" id="KW-0009">Actin-binding</keyword>
<dbReference type="WBParaSite" id="TTAC_0000671501-mRNA-1">
    <property type="protein sequence ID" value="TTAC_0000671501-mRNA-1"/>
    <property type="gene ID" value="TTAC_0000671501"/>
</dbReference>
<dbReference type="GO" id="GO:0051015">
    <property type="term" value="F:actin filament binding"/>
    <property type="evidence" value="ECO:0007669"/>
    <property type="project" value="TreeGrafter"/>
</dbReference>
<evidence type="ECO:0000256" key="8">
    <source>
        <dbReference type="ARBA" id="ARBA00023054"/>
    </source>
</evidence>
<evidence type="ECO:0000256" key="5">
    <source>
        <dbReference type="ARBA" id="ARBA00022782"/>
    </source>
</evidence>
<feature type="region of interest" description="Disordered" evidence="13">
    <location>
        <begin position="63"/>
        <end position="104"/>
    </location>
</feature>
<protein>
    <submittedName>
        <fullName evidence="17">PDZ domain-containing protein</fullName>
    </submittedName>
</protein>
<feature type="compositionally biased region" description="Polar residues" evidence="13">
    <location>
        <begin position="1028"/>
        <end position="1040"/>
    </location>
</feature>
<evidence type="ECO:0000313" key="16">
    <source>
        <dbReference type="Proteomes" id="UP000274429"/>
    </source>
</evidence>
<keyword evidence="2" id="KW-0217">Developmental protein</keyword>
<evidence type="ECO:0000256" key="13">
    <source>
        <dbReference type="SAM" id="MobiDB-lite"/>
    </source>
</evidence>
<feature type="region of interest" description="Disordered" evidence="13">
    <location>
        <begin position="918"/>
        <end position="942"/>
    </location>
</feature>
<dbReference type="Gene3D" id="2.30.42.10">
    <property type="match status" value="1"/>
</dbReference>
<evidence type="ECO:0000259" key="14">
    <source>
        <dbReference type="PROSITE" id="PS50106"/>
    </source>
</evidence>
<dbReference type="PANTHER" id="PTHR16154:SF6">
    <property type="entry name" value="SPINOPHILIN, ISOFORM J"/>
    <property type="match status" value="1"/>
</dbReference>
<accession>A0A158RE66</accession>
<feature type="compositionally biased region" description="Acidic residues" evidence="13">
    <location>
        <begin position="430"/>
        <end position="443"/>
    </location>
</feature>
<feature type="compositionally biased region" description="Acidic residues" evidence="13">
    <location>
        <begin position="66"/>
        <end position="90"/>
    </location>
</feature>
<dbReference type="PANTHER" id="PTHR16154">
    <property type="entry name" value="NEURABIN"/>
    <property type="match status" value="1"/>
</dbReference>
<dbReference type="GO" id="GO:0007015">
    <property type="term" value="P:actin filament organization"/>
    <property type="evidence" value="ECO:0007669"/>
    <property type="project" value="TreeGrafter"/>
</dbReference>
<dbReference type="SMART" id="SM00228">
    <property type="entry name" value="PDZ"/>
    <property type="match status" value="1"/>
</dbReference>
<dbReference type="GO" id="GO:0019722">
    <property type="term" value="P:calcium-mediated signaling"/>
    <property type="evidence" value="ECO:0007669"/>
    <property type="project" value="TreeGrafter"/>
</dbReference>
<feature type="region of interest" description="Disordered" evidence="13">
    <location>
        <begin position="425"/>
        <end position="509"/>
    </location>
</feature>